<reference evidence="3 4" key="1">
    <citation type="submission" date="2024-11" db="EMBL/GenBank/DDBJ databases">
        <authorList>
            <person name="Heng Y.C."/>
            <person name="Lim A.C.H."/>
            <person name="Lee J.K.Y."/>
            <person name="Kittelmann S."/>
        </authorList>
    </citation>
    <scope>NUCLEOTIDE SEQUENCE [LARGE SCALE GENOMIC DNA]</scope>
    <source>
        <strain evidence="3 4">WILCCON 0202</strain>
    </source>
</reference>
<dbReference type="SUPFAM" id="SSF53850">
    <property type="entry name" value="Periplasmic binding protein-like II"/>
    <property type="match status" value="1"/>
</dbReference>
<dbReference type="InterPro" id="IPR006059">
    <property type="entry name" value="SBP"/>
</dbReference>
<protein>
    <submittedName>
        <fullName evidence="3">ABC transporter substrate-binding protein</fullName>
    </submittedName>
</protein>
<keyword evidence="1" id="KW-0732">Signal</keyword>
<dbReference type="Pfam" id="PF01547">
    <property type="entry name" value="SBP_bac_1"/>
    <property type="match status" value="1"/>
</dbReference>
<dbReference type="EMBL" id="JBJHZY010000001">
    <property type="protein sequence ID" value="MFL0267462.1"/>
    <property type="molecule type" value="Genomic_DNA"/>
</dbReference>
<evidence type="ECO:0000259" key="2">
    <source>
        <dbReference type="Pfam" id="PF12010"/>
    </source>
</evidence>
<dbReference type="PANTHER" id="PTHR43649">
    <property type="entry name" value="ARABINOSE-BINDING PROTEIN-RELATED"/>
    <property type="match status" value="1"/>
</dbReference>
<comment type="caution">
    <text evidence="3">The sequence shown here is derived from an EMBL/GenBank/DDBJ whole genome shotgun (WGS) entry which is preliminary data.</text>
</comment>
<accession>A0ABW8TPR4</accession>
<dbReference type="PANTHER" id="PTHR43649:SF17">
    <property type="entry name" value="ABC TRANSPORTER SOLUTE BINDING PROTEIN-SUGAR TRANSPORT"/>
    <property type="match status" value="1"/>
</dbReference>
<dbReference type="InterPro" id="IPR022627">
    <property type="entry name" value="DUF3502"/>
</dbReference>
<dbReference type="PROSITE" id="PS51257">
    <property type="entry name" value="PROKAR_LIPOPROTEIN"/>
    <property type="match status" value="1"/>
</dbReference>
<proteinExistence type="predicted"/>
<keyword evidence="4" id="KW-1185">Reference proteome</keyword>
<evidence type="ECO:0000313" key="3">
    <source>
        <dbReference type="EMBL" id="MFL0267462.1"/>
    </source>
</evidence>
<feature type="chain" id="PRO_5047189095" evidence="1">
    <location>
        <begin position="23"/>
        <end position="492"/>
    </location>
</feature>
<dbReference type="Gene3D" id="3.40.190.10">
    <property type="entry name" value="Periplasmic binding protein-like II"/>
    <property type="match status" value="1"/>
</dbReference>
<dbReference type="Pfam" id="PF12010">
    <property type="entry name" value="DUF3502"/>
    <property type="match status" value="1"/>
</dbReference>
<feature type="signal peptide" evidence="1">
    <location>
        <begin position="1"/>
        <end position="22"/>
    </location>
</feature>
<dbReference type="Proteomes" id="UP001623661">
    <property type="component" value="Unassembled WGS sequence"/>
</dbReference>
<sequence>MKSKISKILALVLSTATVASLAAGCSSKTASTSSGQPVTLTFMMPGDPPKDENNVLAAVNKQLKADGLNFNIKTSYVADYWNKLAMTVAGGTEVDIAWAHSSTLSGLAASKVYQPIDSVFASSAPDVKANTPDYVLKGGTVNGKLYALPRVIPMANFDTIYNIRGDLREKYGLAPIKTISDLEKYFDAVKKNNPDMYPVGVDNNMQPLFAQLANYFFPIGDGGQNPVYVDPADPTHTVKTFFDSPAFEQVCAVKKSWVAKGYIPADSSKVTDANEGFVNGKVACIPSNTMSASERIDSLTASIPNGKIETVLLTDKPYIFIGGDNMLAVPSTSKHVKEAVEFINWIKKNQANYDLWSFGVKGTNYNLSGDSVSLDGIPADKQYVTNSWMWNDIRIARFSSKMSAEDITTLKNWDKNAEKTPFIGFTLDQTKIKSQVSQVSAVWAEYYDNLAAGSVDYNKVKAEVQAKLKAAGIDDIVKETQAQLNTYLAANK</sequence>
<dbReference type="InterPro" id="IPR050490">
    <property type="entry name" value="Bact_solute-bd_prot1"/>
</dbReference>
<evidence type="ECO:0000256" key="1">
    <source>
        <dbReference type="SAM" id="SignalP"/>
    </source>
</evidence>
<feature type="domain" description="DUF3502" evidence="2">
    <location>
        <begin position="421"/>
        <end position="489"/>
    </location>
</feature>
<evidence type="ECO:0000313" key="4">
    <source>
        <dbReference type="Proteomes" id="UP001623661"/>
    </source>
</evidence>
<gene>
    <name evidence="3" type="ORF">ACJDUH_05040</name>
</gene>
<dbReference type="RefSeq" id="WP_406764065.1">
    <property type="nucleotide sequence ID" value="NZ_JBJHZY010000001.1"/>
</dbReference>
<organism evidence="3 4">
    <name type="scientific">Candidatus Clostridium radicumherbarum</name>
    <dbReference type="NCBI Taxonomy" id="3381662"/>
    <lineage>
        <taxon>Bacteria</taxon>
        <taxon>Bacillati</taxon>
        <taxon>Bacillota</taxon>
        <taxon>Clostridia</taxon>
        <taxon>Eubacteriales</taxon>
        <taxon>Clostridiaceae</taxon>
        <taxon>Clostridium</taxon>
    </lineage>
</organism>
<name>A0ABW8TPR4_9CLOT</name>